<evidence type="ECO:0000256" key="1">
    <source>
        <dbReference type="ARBA" id="ARBA00004240"/>
    </source>
</evidence>
<organism evidence="8 9">
    <name type="scientific">Theileria orientalis</name>
    <dbReference type="NCBI Taxonomy" id="68886"/>
    <lineage>
        <taxon>Eukaryota</taxon>
        <taxon>Sar</taxon>
        <taxon>Alveolata</taxon>
        <taxon>Apicomplexa</taxon>
        <taxon>Aconoidasida</taxon>
        <taxon>Piroplasmida</taxon>
        <taxon>Theileriidae</taxon>
        <taxon>Theileria</taxon>
    </lineage>
</organism>
<dbReference type="GO" id="GO:0006888">
    <property type="term" value="P:endoplasmic reticulum to Golgi vesicle-mediated transport"/>
    <property type="evidence" value="ECO:0007669"/>
    <property type="project" value="TreeGrafter"/>
</dbReference>
<evidence type="ECO:0000313" key="8">
    <source>
        <dbReference type="EMBL" id="UKK01922.2"/>
    </source>
</evidence>
<evidence type="ECO:0000313" key="9">
    <source>
        <dbReference type="Proteomes" id="UP000244811"/>
    </source>
</evidence>
<proteinExistence type="inferred from homology"/>
<reference evidence="8" key="1">
    <citation type="submission" date="2022-07" db="EMBL/GenBank/DDBJ databases">
        <title>Evaluation of T. orientalis genome assembly methods using nanopore sequencing and analysis of variation between genomes.</title>
        <authorList>
            <person name="Yam J."/>
            <person name="Micallef M.L."/>
            <person name="Liu M."/>
            <person name="Djordjevic S.P."/>
            <person name="Bogema D.R."/>
            <person name="Jenkins C."/>
        </authorList>
    </citation>
    <scope>NUCLEOTIDE SEQUENCE</scope>
    <source>
        <strain evidence="8">Goon Nure</strain>
    </source>
</reference>
<comment type="subcellular location">
    <subcellularLocation>
        <location evidence="1">Endoplasmic reticulum</location>
    </subcellularLocation>
    <subcellularLocation>
        <location evidence="7">Golgi apparatus</location>
        <location evidence="7">cis-Golgi network</location>
    </subcellularLocation>
</comment>
<dbReference type="AlphaFoldDB" id="A0A976MCR0"/>
<dbReference type="InterPro" id="IPR007194">
    <property type="entry name" value="TRAPP_component"/>
</dbReference>
<dbReference type="GO" id="GO:0005783">
    <property type="term" value="C:endoplasmic reticulum"/>
    <property type="evidence" value="ECO:0007669"/>
    <property type="project" value="UniProtKB-SubCell"/>
</dbReference>
<evidence type="ECO:0000256" key="6">
    <source>
        <dbReference type="ARBA" id="ARBA00023034"/>
    </source>
</evidence>
<evidence type="ECO:0000256" key="5">
    <source>
        <dbReference type="ARBA" id="ARBA00022892"/>
    </source>
</evidence>
<evidence type="ECO:0000256" key="2">
    <source>
        <dbReference type="ARBA" id="ARBA00006218"/>
    </source>
</evidence>
<name>A0A976MCR0_THEOR</name>
<dbReference type="Gene3D" id="3.30.1380.20">
    <property type="entry name" value="Trafficking protein particle complex subunit 3"/>
    <property type="match status" value="1"/>
</dbReference>
<comment type="similarity">
    <text evidence="2 7">Belongs to the TRAPP small subunits family. BET3 subfamily.</text>
</comment>
<dbReference type="EMBL" id="CP056071">
    <property type="protein sequence ID" value="UKK01922.2"/>
    <property type="molecule type" value="Genomic_DNA"/>
</dbReference>
<keyword evidence="5 7" id="KW-0931">ER-Golgi transport</keyword>
<dbReference type="Pfam" id="PF04051">
    <property type="entry name" value="TRAPP"/>
    <property type="match status" value="1"/>
</dbReference>
<sequence>MDHDSGKNTRNILQQSLSKQKTKVSLSAYSFLFSELVQYSLTTSTKDVPFTQRLHLMGFEVGCRILDALTIKDKITTRFTTIVPLLSFISTSVWKYLFNHQAVLMRGKDSYKEYMLNDKEFQITKYISMPKELQYSTCSSFIAGIVDGILSSAKFKTNVSAHDIFDNKRSLTILIQLS</sequence>
<dbReference type="GO" id="GO:1990071">
    <property type="term" value="C:TRAPPII protein complex"/>
    <property type="evidence" value="ECO:0007669"/>
    <property type="project" value="TreeGrafter"/>
</dbReference>
<dbReference type="PANTHER" id="PTHR20902:SF0">
    <property type="entry name" value="TRAFFICKING PROTEIN PARTICLE COMPLEX SUBUNIT 5"/>
    <property type="match status" value="1"/>
</dbReference>
<evidence type="ECO:0000256" key="4">
    <source>
        <dbReference type="ARBA" id="ARBA00022824"/>
    </source>
</evidence>
<keyword evidence="6 7" id="KW-0333">Golgi apparatus</keyword>
<keyword evidence="4 7" id="KW-0256">Endoplasmic reticulum</keyword>
<dbReference type="PIRSF" id="PIRSF017479">
    <property type="entry name" value="TRAPP_I_complex_Trs31"/>
    <property type="match status" value="1"/>
</dbReference>
<dbReference type="SUPFAM" id="SSF111126">
    <property type="entry name" value="Ligand-binding domain in the NO signalling and Golgi transport"/>
    <property type="match status" value="1"/>
</dbReference>
<comment type="subunit">
    <text evidence="7">Part of the multisubunit TRAPP (transport protein particle) complex.</text>
</comment>
<accession>A0A976MCR0</accession>
<dbReference type="PANTHER" id="PTHR20902">
    <property type="entry name" value="41-2 PROTEIN ANTIGEN-RELATED"/>
    <property type="match status" value="1"/>
</dbReference>
<gene>
    <name evidence="8" type="ORF">MACK_001275</name>
</gene>
<dbReference type="InterPro" id="IPR016696">
    <property type="entry name" value="TRAPP-I_su5"/>
</dbReference>
<dbReference type="GO" id="GO:1990070">
    <property type="term" value="C:TRAPPI protein complex"/>
    <property type="evidence" value="ECO:0007669"/>
    <property type="project" value="TreeGrafter"/>
</dbReference>
<keyword evidence="3 7" id="KW-0813">Transport</keyword>
<dbReference type="Proteomes" id="UP000244811">
    <property type="component" value="Chromosome 2"/>
</dbReference>
<evidence type="ECO:0000256" key="3">
    <source>
        <dbReference type="ARBA" id="ARBA00022448"/>
    </source>
</evidence>
<dbReference type="InterPro" id="IPR024096">
    <property type="entry name" value="NO_sig/Golgi_transp_ligand-bd"/>
</dbReference>
<dbReference type="GO" id="GO:1990072">
    <property type="term" value="C:TRAPPIII protein complex"/>
    <property type="evidence" value="ECO:0007669"/>
    <property type="project" value="TreeGrafter"/>
</dbReference>
<protein>
    <recommendedName>
        <fullName evidence="7">Trafficking protein particle complex subunit</fullName>
    </recommendedName>
</protein>
<evidence type="ECO:0000256" key="7">
    <source>
        <dbReference type="PIRNR" id="PIRNR017479"/>
    </source>
</evidence>
<dbReference type="CDD" id="cd14943">
    <property type="entry name" value="TRAPPC5_Trs31"/>
    <property type="match status" value="1"/>
</dbReference>